<dbReference type="Pfam" id="PF06249">
    <property type="entry name" value="EutQ"/>
    <property type="match status" value="1"/>
</dbReference>
<accession>A0A5R9RDL9</accession>
<dbReference type="Gene3D" id="2.60.120.10">
    <property type="entry name" value="Jelly Rolls"/>
    <property type="match status" value="1"/>
</dbReference>
<dbReference type="InterPro" id="IPR010424">
    <property type="entry name" value="EutQ"/>
</dbReference>
<dbReference type="GO" id="GO:0016301">
    <property type="term" value="F:kinase activity"/>
    <property type="evidence" value="ECO:0007669"/>
    <property type="project" value="UniProtKB-KW"/>
</dbReference>
<name>A0A5R9RDL9_9PSED</name>
<dbReference type="SUPFAM" id="SSF51182">
    <property type="entry name" value="RmlC-like cupins"/>
    <property type="match status" value="1"/>
</dbReference>
<sequence>MKKLITAGSVREAIAAGQRSLEVELPRCILTPEARMIAEEAGLEIIERIAGEAVQPGDGTAMKDTEAVNDSALASEDQIAAIRAAVLERLPADADAALVEQLVRKAARAGGMTASPEPSGFESRTGAGGIKLVKGDSVRFGLLDGVEGGCQIGITDVVGTEDGSSMGAGFMQWENAFFPWTLNYDEVDLVLEGELHIRQYGETLVGRPGDLLFIPKGSRIEFGTPTRVRFLYVAWPANWQEQ</sequence>
<dbReference type="InterPro" id="IPR011051">
    <property type="entry name" value="RmlC_Cupin_sf"/>
</dbReference>
<gene>
    <name evidence="1" type="primary">eutQ</name>
    <name evidence="1" type="ORF">FAS41_02975</name>
</gene>
<evidence type="ECO:0000313" key="1">
    <source>
        <dbReference type="EMBL" id="TLX80628.1"/>
    </source>
</evidence>
<dbReference type="NCBIfam" id="NF012001">
    <property type="entry name" value="PRK15457.1"/>
    <property type="match status" value="1"/>
</dbReference>
<dbReference type="PANTHER" id="PTHR36169">
    <property type="entry name" value="ETHANOLAMINE UTILIZATION PROTEIN EUTQ"/>
    <property type="match status" value="1"/>
</dbReference>
<keyword evidence="1" id="KW-0418">Kinase</keyword>
<comment type="caution">
    <text evidence="1">The sequence shown here is derived from an EMBL/GenBank/DDBJ whole genome shotgun (WGS) entry which is preliminary data.</text>
</comment>
<dbReference type="EMBL" id="SWDV01000002">
    <property type="protein sequence ID" value="TLX80628.1"/>
    <property type="molecule type" value="Genomic_DNA"/>
</dbReference>
<keyword evidence="2" id="KW-1185">Reference proteome</keyword>
<dbReference type="PANTHER" id="PTHR36169:SF1">
    <property type="entry name" value="ACETATE KINASE EUTQ"/>
    <property type="match status" value="1"/>
</dbReference>
<dbReference type="OrthoDB" id="3828611at2"/>
<protein>
    <submittedName>
        <fullName evidence="1">Ethanolamine utilization acetate kinase EutQ</fullName>
    </submittedName>
</protein>
<reference evidence="1 2" key="1">
    <citation type="submission" date="2019-04" db="EMBL/GenBank/DDBJ databases">
        <authorList>
            <person name="Li M."/>
        </authorList>
    </citation>
    <scope>NUCLEOTIDE SEQUENCE [LARGE SCALE GENOMIC DNA]</scope>
    <source>
        <strain evidence="1 2">LAM1902</strain>
    </source>
</reference>
<organism evidence="1 2">
    <name type="scientific">Pseudomonas nicosulfuronedens</name>
    <dbReference type="NCBI Taxonomy" id="2571105"/>
    <lineage>
        <taxon>Bacteria</taxon>
        <taxon>Pseudomonadati</taxon>
        <taxon>Pseudomonadota</taxon>
        <taxon>Gammaproteobacteria</taxon>
        <taxon>Pseudomonadales</taxon>
        <taxon>Pseudomonadaceae</taxon>
        <taxon>Pseudomonas</taxon>
    </lineage>
</organism>
<dbReference type="RefSeq" id="WP_138520174.1">
    <property type="nucleotide sequence ID" value="NZ_JAOCBK010000001.1"/>
</dbReference>
<dbReference type="InterPro" id="IPR014710">
    <property type="entry name" value="RmlC-like_jellyroll"/>
</dbReference>
<dbReference type="Proteomes" id="UP000306635">
    <property type="component" value="Unassembled WGS sequence"/>
</dbReference>
<evidence type="ECO:0000313" key="2">
    <source>
        <dbReference type="Proteomes" id="UP000306635"/>
    </source>
</evidence>
<dbReference type="CDD" id="cd02228">
    <property type="entry name" value="cupin_EutQ"/>
    <property type="match status" value="1"/>
</dbReference>
<proteinExistence type="predicted"/>
<keyword evidence="1" id="KW-0808">Transferase</keyword>
<dbReference type="AlphaFoldDB" id="A0A5R9RDL9"/>